<feature type="compositionally biased region" description="Polar residues" evidence="1">
    <location>
        <begin position="1"/>
        <end position="10"/>
    </location>
</feature>
<accession>A0A6A5SL32</accession>
<evidence type="ECO:0000313" key="2">
    <source>
        <dbReference type="EMBL" id="KAF1940139.1"/>
    </source>
</evidence>
<dbReference type="OrthoDB" id="3755745at2759"/>
<dbReference type="Proteomes" id="UP000800038">
    <property type="component" value="Unassembled WGS sequence"/>
</dbReference>
<dbReference type="AlphaFoldDB" id="A0A6A5SL32"/>
<feature type="non-terminal residue" evidence="2">
    <location>
        <position position="1"/>
    </location>
</feature>
<feature type="region of interest" description="Disordered" evidence="1">
    <location>
        <begin position="1"/>
        <end position="26"/>
    </location>
</feature>
<organism evidence="2 3">
    <name type="scientific">Clathrospora elynae</name>
    <dbReference type="NCBI Taxonomy" id="706981"/>
    <lineage>
        <taxon>Eukaryota</taxon>
        <taxon>Fungi</taxon>
        <taxon>Dikarya</taxon>
        <taxon>Ascomycota</taxon>
        <taxon>Pezizomycotina</taxon>
        <taxon>Dothideomycetes</taxon>
        <taxon>Pleosporomycetidae</taxon>
        <taxon>Pleosporales</taxon>
        <taxon>Diademaceae</taxon>
        <taxon>Clathrospora</taxon>
    </lineage>
</organism>
<proteinExistence type="predicted"/>
<evidence type="ECO:0000313" key="3">
    <source>
        <dbReference type="Proteomes" id="UP000800038"/>
    </source>
</evidence>
<dbReference type="EMBL" id="ML976068">
    <property type="protein sequence ID" value="KAF1940139.1"/>
    <property type="molecule type" value="Genomic_DNA"/>
</dbReference>
<reference evidence="2" key="1">
    <citation type="journal article" date="2020" name="Stud. Mycol.">
        <title>101 Dothideomycetes genomes: a test case for predicting lifestyles and emergence of pathogens.</title>
        <authorList>
            <person name="Haridas S."/>
            <person name="Albert R."/>
            <person name="Binder M."/>
            <person name="Bloem J."/>
            <person name="Labutti K."/>
            <person name="Salamov A."/>
            <person name="Andreopoulos B."/>
            <person name="Baker S."/>
            <person name="Barry K."/>
            <person name="Bills G."/>
            <person name="Bluhm B."/>
            <person name="Cannon C."/>
            <person name="Castanera R."/>
            <person name="Culley D."/>
            <person name="Daum C."/>
            <person name="Ezra D."/>
            <person name="Gonzalez J."/>
            <person name="Henrissat B."/>
            <person name="Kuo A."/>
            <person name="Liang C."/>
            <person name="Lipzen A."/>
            <person name="Lutzoni F."/>
            <person name="Magnuson J."/>
            <person name="Mondo S."/>
            <person name="Nolan M."/>
            <person name="Ohm R."/>
            <person name="Pangilinan J."/>
            <person name="Park H.-J."/>
            <person name="Ramirez L."/>
            <person name="Alfaro M."/>
            <person name="Sun H."/>
            <person name="Tritt A."/>
            <person name="Yoshinaga Y."/>
            <person name="Zwiers L.-H."/>
            <person name="Turgeon B."/>
            <person name="Goodwin S."/>
            <person name="Spatafora J."/>
            <person name="Crous P."/>
            <person name="Grigoriev I."/>
        </authorList>
    </citation>
    <scope>NUCLEOTIDE SEQUENCE</scope>
    <source>
        <strain evidence="2">CBS 161.51</strain>
    </source>
</reference>
<sequence length="156" mass="17280">SRFTTSSAATAPSGELKSSVLCRGGGLTASYDPPASEWVYLGVNQHQAPAPAPSVNKANAKPSLFPKARNQRQRSSPTAGETREEDFKTEPMEFRKQALKRVNTNSQLTSHVERETFQRMPKKMSMMERMVKELGLQGVRCEELPSAFDSDSEDDD</sequence>
<feature type="compositionally biased region" description="Basic and acidic residues" evidence="1">
    <location>
        <begin position="81"/>
        <end position="96"/>
    </location>
</feature>
<evidence type="ECO:0000256" key="1">
    <source>
        <dbReference type="SAM" id="MobiDB-lite"/>
    </source>
</evidence>
<protein>
    <submittedName>
        <fullName evidence="2">Uncharacterized protein</fullName>
    </submittedName>
</protein>
<feature type="non-terminal residue" evidence="2">
    <location>
        <position position="156"/>
    </location>
</feature>
<name>A0A6A5SL32_9PLEO</name>
<keyword evidence="3" id="KW-1185">Reference proteome</keyword>
<gene>
    <name evidence="2" type="ORF">EJ02DRAFT_297808</name>
</gene>
<feature type="region of interest" description="Disordered" evidence="1">
    <location>
        <begin position="47"/>
        <end position="109"/>
    </location>
</feature>